<dbReference type="SMART" id="SM00220">
    <property type="entry name" value="S_TKc"/>
    <property type="match status" value="1"/>
</dbReference>
<keyword evidence="4" id="KW-0418">Kinase</keyword>
<proteinExistence type="predicted"/>
<dbReference type="SUPFAM" id="SSF56112">
    <property type="entry name" value="Protein kinase-like (PK-like)"/>
    <property type="match status" value="1"/>
</dbReference>
<dbReference type="InterPro" id="IPR011009">
    <property type="entry name" value="Kinase-like_dom_sf"/>
</dbReference>
<dbReference type="EMBL" id="CP092879">
    <property type="protein sequence ID" value="UYV79149.1"/>
    <property type="molecule type" value="Genomic_DNA"/>
</dbReference>
<name>A0ABY6LE70_9ARAC</name>
<dbReference type="Proteomes" id="UP001235939">
    <property type="component" value="Chromosome 17"/>
</dbReference>
<evidence type="ECO:0000313" key="7">
    <source>
        <dbReference type="EMBL" id="UYV79149.1"/>
    </source>
</evidence>
<dbReference type="Pfam" id="PF00069">
    <property type="entry name" value="Pkinase"/>
    <property type="match status" value="1"/>
</dbReference>
<dbReference type="PANTHER" id="PTHR24353:SF147">
    <property type="entry name" value="CGMP-DEPENDENT SERINE_THREONIN PROTEIN KINASE-RELATED"/>
    <property type="match status" value="1"/>
</dbReference>
<dbReference type="PROSITE" id="PS50011">
    <property type="entry name" value="PROTEIN_KINASE_DOM"/>
    <property type="match status" value="1"/>
</dbReference>
<accession>A0ABY6LE70</accession>
<organism evidence="7 8">
    <name type="scientific">Cordylochernes scorpioides</name>
    <dbReference type="NCBI Taxonomy" id="51811"/>
    <lineage>
        <taxon>Eukaryota</taxon>
        <taxon>Metazoa</taxon>
        <taxon>Ecdysozoa</taxon>
        <taxon>Arthropoda</taxon>
        <taxon>Chelicerata</taxon>
        <taxon>Arachnida</taxon>
        <taxon>Pseudoscorpiones</taxon>
        <taxon>Cheliferoidea</taxon>
        <taxon>Chernetidae</taxon>
        <taxon>Cordylochernes</taxon>
    </lineage>
</organism>
<dbReference type="PROSITE" id="PS00108">
    <property type="entry name" value="PROTEIN_KINASE_ST"/>
    <property type="match status" value="1"/>
</dbReference>
<gene>
    <name evidence="7" type="ORF">LAZ67_17001257</name>
</gene>
<keyword evidence="8" id="KW-1185">Reference proteome</keyword>
<feature type="domain" description="Protein kinase" evidence="6">
    <location>
        <begin position="1"/>
        <end position="165"/>
    </location>
</feature>
<evidence type="ECO:0000313" key="8">
    <source>
        <dbReference type="Proteomes" id="UP001235939"/>
    </source>
</evidence>
<sequence>MCRGHFDDNTARFYSACVVEALAYLHSKHLVYRDLKPENLLLDEKGYIKLVDFGFAKPVRTKTWTFCGTPEYVAPEIIRNKGHDRSVDYWALGILIFELLAGVPPFTTLHPMKTYTIILKGIEHIEFPRYVSRHGTSIIKRLCRDNPAERLGYQRGGADDIRKHK</sequence>
<dbReference type="Gene3D" id="1.10.510.10">
    <property type="entry name" value="Transferase(Phosphotransferase) domain 1"/>
    <property type="match status" value="1"/>
</dbReference>
<evidence type="ECO:0000256" key="1">
    <source>
        <dbReference type="ARBA" id="ARBA00022527"/>
    </source>
</evidence>
<evidence type="ECO:0000256" key="3">
    <source>
        <dbReference type="ARBA" id="ARBA00022741"/>
    </source>
</evidence>
<keyword evidence="5" id="KW-0067">ATP-binding</keyword>
<evidence type="ECO:0000256" key="4">
    <source>
        <dbReference type="ARBA" id="ARBA00022777"/>
    </source>
</evidence>
<protein>
    <recommendedName>
        <fullName evidence="6">Protein kinase domain-containing protein</fullName>
    </recommendedName>
</protein>
<reference evidence="7 8" key="1">
    <citation type="submission" date="2022-01" db="EMBL/GenBank/DDBJ databases">
        <title>A chromosomal length assembly of Cordylochernes scorpioides.</title>
        <authorList>
            <person name="Zeh D."/>
            <person name="Zeh J."/>
        </authorList>
    </citation>
    <scope>NUCLEOTIDE SEQUENCE [LARGE SCALE GENOMIC DNA]</scope>
    <source>
        <strain evidence="7">IN4F17</strain>
        <tissue evidence="7">Whole Body</tissue>
    </source>
</reference>
<keyword evidence="2" id="KW-0808">Transferase</keyword>
<keyword evidence="1" id="KW-0723">Serine/threonine-protein kinase</keyword>
<dbReference type="PANTHER" id="PTHR24353">
    <property type="entry name" value="CYCLIC NUCLEOTIDE-DEPENDENT PROTEIN KINASE"/>
    <property type="match status" value="1"/>
</dbReference>
<evidence type="ECO:0000256" key="5">
    <source>
        <dbReference type="ARBA" id="ARBA00022840"/>
    </source>
</evidence>
<evidence type="ECO:0000259" key="6">
    <source>
        <dbReference type="PROSITE" id="PS50011"/>
    </source>
</evidence>
<keyword evidence="3" id="KW-0547">Nucleotide-binding</keyword>
<dbReference type="InterPro" id="IPR008271">
    <property type="entry name" value="Ser/Thr_kinase_AS"/>
</dbReference>
<evidence type="ECO:0000256" key="2">
    <source>
        <dbReference type="ARBA" id="ARBA00022679"/>
    </source>
</evidence>
<dbReference type="InterPro" id="IPR000719">
    <property type="entry name" value="Prot_kinase_dom"/>
</dbReference>